<name>A0A7J0BFR2_9BACT</name>
<dbReference type="InterPro" id="IPR025943">
    <property type="entry name" value="Sigma_54_int_dom_ATP-bd_2"/>
</dbReference>
<dbReference type="Gene3D" id="3.40.50.300">
    <property type="entry name" value="P-loop containing nucleotide triphosphate hydrolases"/>
    <property type="match status" value="1"/>
</dbReference>
<dbReference type="PANTHER" id="PTHR32071">
    <property type="entry name" value="TRANSCRIPTIONAL REGULATORY PROTEIN"/>
    <property type="match status" value="1"/>
</dbReference>
<keyword evidence="3" id="KW-0805">Transcription regulation</keyword>
<feature type="compositionally biased region" description="Polar residues" evidence="6">
    <location>
        <begin position="292"/>
        <end position="301"/>
    </location>
</feature>
<dbReference type="Pfam" id="PF25601">
    <property type="entry name" value="AAA_lid_14"/>
    <property type="match status" value="1"/>
</dbReference>
<dbReference type="SMART" id="SM00382">
    <property type="entry name" value="AAA"/>
    <property type="match status" value="1"/>
</dbReference>
<evidence type="ECO:0000256" key="1">
    <source>
        <dbReference type="ARBA" id="ARBA00022741"/>
    </source>
</evidence>
<dbReference type="GO" id="GO:0043565">
    <property type="term" value="F:sequence-specific DNA binding"/>
    <property type="evidence" value="ECO:0007669"/>
    <property type="project" value="InterPro"/>
</dbReference>
<accession>A0A7J0BFR2</accession>
<keyword evidence="5" id="KW-0804">Transcription</keyword>
<dbReference type="InterPro" id="IPR009057">
    <property type="entry name" value="Homeodomain-like_sf"/>
</dbReference>
<keyword evidence="4" id="KW-0238">DNA-binding</keyword>
<dbReference type="InterPro" id="IPR025944">
    <property type="entry name" value="Sigma_54_int_dom_CS"/>
</dbReference>
<comment type="caution">
    <text evidence="8">The sequence shown here is derived from an EMBL/GenBank/DDBJ whole genome shotgun (WGS) entry which is preliminary data.</text>
</comment>
<dbReference type="PROSITE" id="PS00676">
    <property type="entry name" value="SIGMA54_INTERACT_2"/>
    <property type="match status" value="1"/>
</dbReference>
<dbReference type="PROSITE" id="PS00688">
    <property type="entry name" value="SIGMA54_INTERACT_3"/>
    <property type="match status" value="1"/>
</dbReference>
<dbReference type="Gene3D" id="1.10.10.60">
    <property type="entry name" value="Homeodomain-like"/>
    <property type="match status" value="1"/>
</dbReference>
<evidence type="ECO:0000256" key="4">
    <source>
        <dbReference type="ARBA" id="ARBA00023125"/>
    </source>
</evidence>
<dbReference type="Gene3D" id="1.10.8.60">
    <property type="match status" value="1"/>
</dbReference>
<dbReference type="PANTHER" id="PTHR32071:SF38">
    <property type="entry name" value="PSP OPERON TRANSCRIPTIONAL ACTIVATOR"/>
    <property type="match status" value="1"/>
</dbReference>
<feature type="domain" description="Sigma-54 factor interaction" evidence="7">
    <location>
        <begin position="18"/>
        <end position="248"/>
    </location>
</feature>
<keyword evidence="9" id="KW-1185">Reference proteome</keyword>
<proteinExistence type="predicted"/>
<evidence type="ECO:0000259" key="7">
    <source>
        <dbReference type="PROSITE" id="PS50045"/>
    </source>
</evidence>
<evidence type="ECO:0000256" key="3">
    <source>
        <dbReference type="ARBA" id="ARBA00023015"/>
    </source>
</evidence>
<protein>
    <submittedName>
        <fullName evidence="8">Phage shock protein operon transcriptional activator</fullName>
    </submittedName>
</protein>
<keyword evidence="2" id="KW-0067">ATP-binding</keyword>
<dbReference type="FunFam" id="3.40.50.300:FF:000006">
    <property type="entry name" value="DNA-binding transcriptional regulator NtrC"/>
    <property type="match status" value="1"/>
</dbReference>
<dbReference type="InterPro" id="IPR002078">
    <property type="entry name" value="Sigma_54_int"/>
</dbReference>
<dbReference type="Pfam" id="PF00158">
    <property type="entry name" value="Sigma54_activat"/>
    <property type="match status" value="1"/>
</dbReference>
<dbReference type="CDD" id="cd00009">
    <property type="entry name" value="AAA"/>
    <property type="match status" value="1"/>
</dbReference>
<evidence type="ECO:0000256" key="5">
    <source>
        <dbReference type="ARBA" id="ARBA00023163"/>
    </source>
</evidence>
<dbReference type="InterPro" id="IPR058031">
    <property type="entry name" value="AAA_lid_NorR"/>
</dbReference>
<feature type="region of interest" description="Disordered" evidence="6">
    <location>
        <begin position="259"/>
        <end position="301"/>
    </location>
</feature>
<dbReference type="InterPro" id="IPR014317">
    <property type="entry name" value="Transcription_activator_PspF"/>
</dbReference>
<gene>
    <name evidence="8" type="primary">pspF</name>
    <name evidence="8" type="ORF">DSM101010T_09280</name>
</gene>
<dbReference type="InterPro" id="IPR027417">
    <property type="entry name" value="P-loop_NTPase"/>
</dbReference>
<dbReference type="Pfam" id="PF02954">
    <property type="entry name" value="HTH_8"/>
    <property type="match status" value="1"/>
</dbReference>
<dbReference type="NCBIfam" id="TIGR02974">
    <property type="entry name" value="phageshock_pspF"/>
    <property type="match status" value="1"/>
</dbReference>
<reference evidence="8 9" key="1">
    <citation type="submission" date="2020-05" db="EMBL/GenBank/DDBJ databases">
        <title>Draft genome sequence of Desulfovibrio sp. strain HN2T.</title>
        <authorList>
            <person name="Ueno A."/>
            <person name="Tamazawa S."/>
            <person name="Tamamura S."/>
            <person name="Murakami T."/>
            <person name="Kiyama T."/>
            <person name="Inomata H."/>
            <person name="Amano Y."/>
            <person name="Miyakawa K."/>
            <person name="Tamaki H."/>
            <person name="Naganuma T."/>
            <person name="Kaneko K."/>
        </authorList>
    </citation>
    <scope>NUCLEOTIDE SEQUENCE [LARGE SCALE GENOMIC DNA]</scope>
    <source>
        <strain evidence="8 9">HN2</strain>
    </source>
</reference>
<evidence type="ECO:0000256" key="2">
    <source>
        <dbReference type="ARBA" id="ARBA00022840"/>
    </source>
</evidence>
<dbReference type="GO" id="GO:0006355">
    <property type="term" value="P:regulation of DNA-templated transcription"/>
    <property type="evidence" value="ECO:0007669"/>
    <property type="project" value="InterPro"/>
</dbReference>
<evidence type="ECO:0000313" key="9">
    <source>
        <dbReference type="Proteomes" id="UP000503840"/>
    </source>
</evidence>
<dbReference type="SUPFAM" id="SSF52540">
    <property type="entry name" value="P-loop containing nucleoside triphosphate hydrolases"/>
    <property type="match status" value="1"/>
</dbReference>
<dbReference type="InterPro" id="IPR002197">
    <property type="entry name" value="HTH_Fis"/>
</dbReference>
<evidence type="ECO:0000256" key="6">
    <source>
        <dbReference type="SAM" id="MobiDB-lite"/>
    </source>
</evidence>
<evidence type="ECO:0000313" key="8">
    <source>
        <dbReference type="EMBL" id="GFM32563.1"/>
    </source>
</evidence>
<dbReference type="SUPFAM" id="SSF46689">
    <property type="entry name" value="Homeodomain-like"/>
    <property type="match status" value="1"/>
</dbReference>
<organism evidence="8 9">
    <name type="scientific">Desulfovibrio subterraneus</name>
    <dbReference type="NCBI Taxonomy" id="2718620"/>
    <lineage>
        <taxon>Bacteria</taxon>
        <taxon>Pseudomonadati</taxon>
        <taxon>Thermodesulfobacteriota</taxon>
        <taxon>Desulfovibrionia</taxon>
        <taxon>Desulfovibrionales</taxon>
        <taxon>Desulfovibrionaceae</taxon>
        <taxon>Desulfovibrio</taxon>
    </lineage>
</organism>
<dbReference type="Proteomes" id="UP000503840">
    <property type="component" value="Unassembled WGS sequence"/>
</dbReference>
<dbReference type="PROSITE" id="PS50045">
    <property type="entry name" value="SIGMA54_INTERACT_4"/>
    <property type="match status" value="1"/>
</dbReference>
<dbReference type="GO" id="GO:0005524">
    <property type="term" value="F:ATP binding"/>
    <property type="evidence" value="ECO:0007669"/>
    <property type="project" value="UniProtKB-KW"/>
</dbReference>
<sequence>MPFKAMNDSMTSPALTEALGTSDAFLSFQETLSRAATVERPILIIGERGTGKELAASRLHYLSARWQKPMITVNCASLTESLLESELFGHEAGAFTGATGRRTGRFEQADGGTLFLDEIGAMPLRMQEAILRVVEYGTMQRVGGSRPVQIDVRIIAATNADLPAMAAQGTFKPDLLDRLSFEVLTLPPLRERGEDIQLLAERFAASMCVELGLSGMPELSDKFIAALHRHPWPGNIRELKNTVERAVFRQGTQLSDLPLSPFASPWAQPAERTSAPAGVSRAHDSPAPVPSESRQATLSQPLHQAVEAVEVRYLAEAMRRAKHNQRQAAALLGLRYHQFRGLYRKHKQAIEGPDNT</sequence>
<dbReference type="AlphaFoldDB" id="A0A7J0BFR2"/>
<dbReference type="EMBL" id="BLVO01000012">
    <property type="protein sequence ID" value="GFM32563.1"/>
    <property type="molecule type" value="Genomic_DNA"/>
</dbReference>
<dbReference type="InterPro" id="IPR003593">
    <property type="entry name" value="AAA+_ATPase"/>
</dbReference>
<keyword evidence="1" id="KW-0547">Nucleotide-binding</keyword>